<dbReference type="Gene3D" id="1.20.58.1700">
    <property type="match status" value="1"/>
</dbReference>
<dbReference type="InterPro" id="IPR011053">
    <property type="entry name" value="Single_hybrid_motif"/>
</dbReference>
<dbReference type="Proteomes" id="UP000190274">
    <property type="component" value="Chromosome D"/>
</dbReference>
<dbReference type="NCBIfam" id="NF006043">
    <property type="entry name" value="PRK08186.1"/>
    <property type="match status" value="1"/>
</dbReference>
<evidence type="ECO:0000256" key="7">
    <source>
        <dbReference type="ARBA" id="ARBA00023267"/>
    </source>
</evidence>
<dbReference type="Pfam" id="PF02785">
    <property type="entry name" value="Biotin_carb_C"/>
    <property type="match status" value="1"/>
</dbReference>
<evidence type="ECO:0000256" key="14">
    <source>
        <dbReference type="ARBA" id="ARBA00066845"/>
    </source>
</evidence>
<evidence type="ECO:0000256" key="6">
    <source>
        <dbReference type="ARBA" id="ARBA00022840"/>
    </source>
</evidence>
<evidence type="ECO:0000256" key="16">
    <source>
        <dbReference type="PROSITE-ProRule" id="PRU00409"/>
    </source>
</evidence>
<dbReference type="Gene3D" id="2.40.100.10">
    <property type="entry name" value="Cyclophilin-like"/>
    <property type="match status" value="2"/>
</dbReference>
<dbReference type="OrthoDB" id="196847at2759"/>
<dbReference type="EC" id="6.3.4.6" evidence="14"/>
<dbReference type="InterPro" id="IPR003778">
    <property type="entry name" value="CT_A_B"/>
</dbReference>
<dbReference type="Pfam" id="PF02682">
    <property type="entry name" value="CT_C_D"/>
    <property type="match status" value="1"/>
</dbReference>
<dbReference type="InterPro" id="IPR014084">
    <property type="entry name" value="Urea_COase"/>
</dbReference>
<keyword evidence="21" id="KW-1185">Reference proteome</keyword>
<dbReference type="NCBIfam" id="TIGR02712">
    <property type="entry name" value="urea_carbox"/>
    <property type="match status" value="1"/>
</dbReference>
<dbReference type="Pfam" id="PF21986">
    <property type="entry name" value="AH_C"/>
    <property type="match status" value="1"/>
</dbReference>
<dbReference type="GO" id="GO:0005524">
    <property type="term" value="F:ATP binding"/>
    <property type="evidence" value="ECO:0007669"/>
    <property type="project" value="UniProtKB-UniRule"/>
</dbReference>
<dbReference type="InterPro" id="IPR053844">
    <property type="entry name" value="AH_C"/>
</dbReference>
<dbReference type="EMBL" id="LT598454">
    <property type="protein sequence ID" value="SCU84989.1"/>
    <property type="molecule type" value="Genomic_DNA"/>
</dbReference>
<dbReference type="PANTHER" id="PTHR18866:SF128">
    <property type="entry name" value="UREA AMIDOLYASE"/>
    <property type="match status" value="1"/>
</dbReference>
<comment type="catalytic activity">
    <reaction evidence="9">
        <text>urea + hydrogencarbonate + ATP = urea-1-carboxylate + ADP + phosphate + H(+)</text>
        <dbReference type="Rhea" id="RHEA:20896"/>
        <dbReference type="ChEBI" id="CHEBI:15378"/>
        <dbReference type="ChEBI" id="CHEBI:15832"/>
        <dbReference type="ChEBI" id="CHEBI:16199"/>
        <dbReference type="ChEBI" id="CHEBI:17544"/>
        <dbReference type="ChEBI" id="CHEBI:30616"/>
        <dbReference type="ChEBI" id="CHEBI:43474"/>
        <dbReference type="ChEBI" id="CHEBI:456216"/>
        <dbReference type="EC" id="6.3.4.6"/>
    </reaction>
</comment>
<dbReference type="Gene3D" id="2.40.50.100">
    <property type="match status" value="1"/>
</dbReference>
<reference evidence="20 21" key="1">
    <citation type="submission" date="2016-03" db="EMBL/GenBank/DDBJ databases">
        <authorList>
            <person name="Devillers H."/>
        </authorList>
    </citation>
    <scope>NUCLEOTIDE SEQUENCE [LARGE SCALE GENOMIC DNA]</scope>
    <source>
        <strain evidence="20">CBS 10888</strain>
    </source>
</reference>
<dbReference type="GO" id="GO:0004847">
    <property type="term" value="F:urea carboxylase activity"/>
    <property type="evidence" value="ECO:0007669"/>
    <property type="project" value="UniProtKB-EC"/>
</dbReference>
<dbReference type="NCBIfam" id="TIGR00724">
    <property type="entry name" value="urea_amlyse_rel"/>
    <property type="match status" value="1"/>
</dbReference>
<dbReference type="InterPro" id="IPR014085">
    <property type="entry name" value="Allophanate_hydrolase"/>
</dbReference>
<dbReference type="PROSITE" id="PS00188">
    <property type="entry name" value="BIOTIN"/>
    <property type="match status" value="1"/>
</dbReference>
<dbReference type="Gene3D" id="3.90.1300.10">
    <property type="entry name" value="Amidase signature (AS) domain"/>
    <property type="match status" value="1"/>
</dbReference>
<feature type="domain" description="Lipoyl-binding" evidence="17">
    <location>
        <begin position="1757"/>
        <end position="1835"/>
    </location>
</feature>
<dbReference type="InterPro" id="IPR011764">
    <property type="entry name" value="Biotin_carboxylation_dom"/>
</dbReference>
<dbReference type="GO" id="GO:0004039">
    <property type="term" value="F:allophanate hydrolase activity"/>
    <property type="evidence" value="ECO:0007669"/>
    <property type="project" value="UniProtKB-EC"/>
</dbReference>
<evidence type="ECO:0000256" key="10">
    <source>
        <dbReference type="ARBA" id="ARBA00052931"/>
    </source>
</evidence>
<dbReference type="SUPFAM" id="SSF51246">
    <property type="entry name" value="Rudiment single hybrid motif"/>
    <property type="match status" value="1"/>
</dbReference>
<name>A0A1G4J5X0_9SACH</name>
<evidence type="ECO:0000313" key="21">
    <source>
        <dbReference type="Proteomes" id="UP000190274"/>
    </source>
</evidence>
<dbReference type="CDD" id="cd06850">
    <property type="entry name" value="biotinyl_domain"/>
    <property type="match status" value="1"/>
</dbReference>
<dbReference type="SUPFAM" id="SSF56059">
    <property type="entry name" value="Glutathione synthetase ATP-binding domain-like"/>
    <property type="match status" value="1"/>
</dbReference>
<dbReference type="SUPFAM" id="SSF51230">
    <property type="entry name" value="Single hybrid motif"/>
    <property type="match status" value="1"/>
</dbReference>
<feature type="domain" description="Biotin carboxylation" evidence="19">
    <location>
        <begin position="630"/>
        <end position="1073"/>
    </location>
</feature>
<dbReference type="SUPFAM" id="SSF52440">
    <property type="entry name" value="PreATP-grasp domain"/>
    <property type="match status" value="1"/>
</dbReference>
<dbReference type="InterPro" id="IPR050856">
    <property type="entry name" value="Biotin_carboxylase_complex"/>
</dbReference>
<evidence type="ECO:0000313" key="20">
    <source>
        <dbReference type="EMBL" id="SCU84989.1"/>
    </source>
</evidence>
<dbReference type="SMART" id="SM00797">
    <property type="entry name" value="AHS2"/>
    <property type="match status" value="1"/>
</dbReference>
<evidence type="ECO:0000256" key="11">
    <source>
        <dbReference type="ARBA" id="ARBA00060545"/>
    </source>
</evidence>
<evidence type="ECO:0000256" key="8">
    <source>
        <dbReference type="ARBA" id="ARBA00023268"/>
    </source>
</evidence>
<dbReference type="Gene3D" id="3.10.490.10">
    <property type="entry name" value="Gamma-glutamyl cyclotransferase-like"/>
    <property type="match status" value="1"/>
</dbReference>
<dbReference type="PROSITE" id="PS50979">
    <property type="entry name" value="BC"/>
    <property type="match status" value="1"/>
</dbReference>
<evidence type="ECO:0000256" key="2">
    <source>
        <dbReference type="ARBA" id="ARBA00011245"/>
    </source>
</evidence>
<comment type="subunit">
    <text evidence="2">Monomer.</text>
</comment>
<dbReference type="InterPro" id="IPR036928">
    <property type="entry name" value="AS_sf"/>
</dbReference>
<dbReference type="InterPro" id="IPR005479">
    <property type="entry name" value="CPAse_ATP-bd"/>
</dbReference>
<comment type="pathway">
    <text evidence="12">Nitrogen metabolism; urea degradation; CO(2) and NH(3) from urea (allophanate route): step 1/2.</text>
</comment>
<evidence type="ECO:0000259" key="17">
    <source>
        <dbReference type="PROSITE" id="PS50968"/>
    </source>
</evidence>
<dbReference type="InterPro" id="IPR011054">
    <property type="entry name" value="Rudment_hybrid_motif"/>
</dbReference>
<dbReference type="InterPro" id="IPR005482">
    <property type="entry name" value="Biotin_COase_C"/>
</dbReference>
<dbReference type="SMART" id="SM00878">
    <property type="entry name" value="Biotin_carb_C"/>
    <property type="match status" value="1"/>
</dbReference>
<protein>
    <recommendedName>
        <fullName evidence="15">Urea amidolyase</fullName>
        <ecNumber evidence="13">3.5.1.54</ecNumber>
        <ecNumber evidence="14">6.3.4.6</ecNumber>
    </recommendedName>
</protein>
<dbReference type="PROSITE" id="PS50975">
    <property type="entry name" value="ATP_GRASP"/>
    <property type="match status" value="1"/>
</dbReference>
<keyword evidence="8" id="KW-0511">Multifunctional enzyme</keyword>
<comment type="pathway">
    <text evidence="11">Nitrogen metabolism; urea degradation; CO(2) and NH(3) from urea (allophanate route): step 2/2.</text>
</comment>
<sequence>MTSPAASSLGWSVEQWRAFHARSTPQQALDRLQDLLKSQSKAPADPAWISLVTPEHLQHQWRVLQSKGDKEKLPLYGVPVAIKDNIDVAGCKTTAACPSFAYEPEKDATCVSLLRDAGAIIVGKTNLDQFATGLVGARSPYGKTPCVFSDKHVSGGSSAGSASVVARGIVPLALGTDTAGSGRVPAALNNLIGLKPTKGLFSCSGVVPACKSLDCVSIFALNLRDAQIGFQVMAQADTTNDEYSRSMPPNPLQRYSKDCRVAVPSKVPWFSEESGENPRLYEQAVANLRATGVQIVELDFEPLLELARCLYEGAWVAERYEATRDFFSTNPDPQTLDPTVYQIIQSGTKFDAADAFKYEYKRQGILQRVEESLRDIDVLCVPTCPLNPSFAQVEAEPVTYNSQQGTWTNFVNLADLCALAVPAGFRSDGMSNGITLVGKKFTDYALLDLAHRYFKKAFPQDSRTYGQFTDRTINVQDELLPVPFSSEDSIKLAVVGAHLKGLPLHWQLEKVNATYLGSPTTSSNYKLYALPKVGPVLKPGLRRVSSDESGSKIQLEVYSVPRDQFGTFISMVPEPLGIGSVELESGEWVKSFICEEFGYQQQGTVDITEFGGFKAYIEKLNSEEAYANKPFDTVLVANRGEIAVRIMKTLRKLKIKAVAVYSDPDRYSQHVADADIAVNLKGRTAAETYLDIDKIIAAAHETGAQAIIPGYGFLSENADFSDRCAAEGINFVGPAGDAIRKLGLKHSAREIAKKAGVPLVPGSGLVSSPQEAKEIAKQLEYPVMVKSTAGGGGIGLQKVDSEADIERVFETVQHQGKAYFGDSGVFLERFVENARHVEIQMMGDGKGNAIAIGERDCSLQRRNQKVIEETPAPNLTESTRQRMRKASENLGSLLKYKCAGTVEFIYDEQRDEFYFLEVNARLQVEHPITEMVTGLDLVEWMLLIAAGTPPDFENANIKVSGASIEARLYAENPVKDFRPSPGRLTDVSFPEWARVDTWVAKGTTVSAEYDPTLAKIIVHGKDRDEAIEKLNQALNETSVYGCITNIDYLRSIASSEMFKTAKVATKVLDSFDYQPFAFEVTAPGAYTTVQDYPGRVGHWRIGVPPSGPMDAYSFRLANRIVGNHYKAPAIEITLNGPKIVFHTDVVIALTGGVAPCSVDGKHIDQNKPVYIKRGGQLAIGKLTQGCRMYLAIRGGIDVPEYLGSRSTFALGNMGGYNGRVLKLGDVLFLNQPELPSSDLPAPSYEPSEPPASLIPSIAENKEWTIGVTCGPHGSPDFFKPESVEEFFSEKWKVHYNSNRFGVRLVGPKPQWARTDGGEGGLHPSNAHDYVYSLGAINFTGDEPVIITSDGPSLGGFVCQAVVPEAELWKVGQVKPGDFIQFVPVSYESARLLKESQDKAIETFDEESLKTLSSELILPAYETPILAQLPKTSEFCPKVTYRQAGDRYILVEYGENELDLNISYRVNRLISLVGKHQTVGIVEMSQGVRSVLVEFNGYKTSQSELLRVLIAYEKEIKFDNHWTIKSKVFKLPLAFEDSDTLDCVKRYQETIRSKAPWLPNNVDFIADINGITHKDVESMLYSARFLVLGLGDVFLGAPCAVPLDPRHRFLGSKYNPSRTYTKAGTVGIGGMYMCIYAMDSPGGYQLVGRTIPIWDKLKLGAHSTEHPWLLTPFDQVEFYAVSEEELNKFTNECEYGQFPVQVEESIFDHKQYLQWISENSESIAAFEKSIGGEKAQEFSRLMQESNAELEQSASTSAVVEEEFPEDAEMVYSEYSGRFWKPMVSVGDVVEAGDGLIVVEAMKTEMIVSATKAGKVLKIAHKNGDMVEAGDVVVVLQ</sequence>
<dbReference type="Pfam" id="PF00364">
    <property type="entry name" value="Biotin_lipoyl"/>
    <property type="match status" value="1"/>
</dbReference>
<comment type="cofactor">
    <cofactor evidence="1">
        <name>biotin</name>
        <dbReference type="ChEBI" id="CHEBI:57586"/>
    </cofactor>
</comment>
<dbReference type="FunFam" id="3.40.50.20:FF:000010">
    <property type="entry name" value="Propionyl-CoA carboxylase subunit alpha"/>
    <property type="match status" value="1"/>
</dbReference>
<evidence type="ECO:0000256" key="5">
    <source>
        <dbReference type="ARBA" id="ARBA00022801"/>
    </source>
</evidence>
<dbReference type="InterPro" id="IPR011761">
    <property type="entry name" value="ATP-grasp"/>
</dbReference>
<dbReference type="PROSITE" id="PS50968">
    <property type="entry name" value="BIOTINYL_LIPOYL"/>
    <property type="match status" value="1"/>
</dbReference>
<proteinExistence type="predicted"/>
<dbReference type="EC" id="3.5.1.54" evidence="13"/>
<evidence type="ECO:0000256" key="12">
    <source>
        <dbReference type="ARBA" id="ARBA00060673"/>
    </source>
</evidence>
<dbReference type="GO" id="GO:0046872">
    <property type="term" value="F:metal ion binding"/>
    <property type="evidence" value="ECO:0007669"/>
    <property type="project" value="InterPro"/>
</dbReference>
<evidence type="ECO:0000256" key="13">
    <source>
        <dbReference type="ARBA" id="ARBA00066801"/>
    </source>
</evidence>
<dbReference type="InterPro" id="IPR001882">
    <property type="entry name" value="Biotin_BS"/>
</dbReference>
<evidence type="ECO:0000256" key="9">
    <source>
        <dbReference type="ARBA" id="ARBA00051032"/>
    </source>
</evidence>
<dbReference type="GO" id="GO:0043419">
    <property type="term" value="P:urea catabolic process"/>
    <property type="evidence" value="ECO:0007669"/>
    <property type="project" value="EnsemblFungi"/>
</dbReference>
<comment type="catalytic activity">
    <reaction evidence="10">
        <text>urea-1-carboxylate + H2O + 3 H(+) = 2 NH4(+) + 2 CO2</text>
        <dbReference type="Rhea" id="RHEA:19029"/>
        <dbReference type="ChEBI" id="CHEBI:15377"/>
        <dbReference type="ChEBI" id="CHEBI:15378"/>
        <dbReference type="ChEBI" id="CHEBI:15832"/>
        <dbReference type="ChEBI" id="CHEBI:16526"/>
        <dbReference type="ChEBI" id="CHEBI:28938"/>
        <dbReference type="EC" id="3.5.1.54"/>
    </reaction>
</comment>
<dbReference type="Pfam" id="PF00289">
    <property type="entry name" value="Biotin_carb_N"/>
    <property type="match status" value="1"/>
</dbReference>
<evidence type="ECO:0000256" key="15">
    <source>
        <dbReference type="ARBA" id="ARBA00068809"/>
    </source>
</evidence>
<dbReference type="Pfam" id="PF01425">
    <property type="entry name" value="Amidase"/>
    <property type="match status" value="1"/>
</dbReference>
<dbReference type="InterPro" id="IPR000089">
    <property type="entry name" value="Biotin_lipoyl"/>
</dbReference>
<evidence type="ECO:0000259" key="18">
    <source>
        <dbReference type="PROSITE" id="PS50975"/>
    </source>
</evidence>
<dbReference type="NCBIfam" id="TIGR02713">
    <property type="entry name" value="allophanate_hyd"/>
    <property type="match status" value="1"/>
</dbReference>
<keyword evidence="3" id="KW-0436">Ligase</keyword>
<keyword evidence="6 16" id="KW-0067">ATP-binding</keyword>
<dbReference type="PANTHER" id="PTHR18866">
    <property type="entry name" value="CARBOXYLASE:PYRUVATE/ACETYL-COA/PROPIONYL-COA CARBOXYLASE"/>
    <property type="match status" value="1"/>
</dbReference>
<evidence type="ECO:0000256" key="3">
    <source>
        <dbReference type="ARBA" id="ARBA00022598"/>
    </source>
</evidence>
<dbReference type="SUPFAM" id="SSF160467">
    <property type="entry name" value="PH0987 N-terminal domain-like"/>
    <property type="match status" value="1"/>
</dbReference>
<keyword evidence="5" id="KW-0378">Hydrolase</keyword>
<keyword evidence="4 16" id="KW-0547">Nucleotide-binding</keyword>
<dbReference type="SUPFAM" id="SSF50891">
    <property type="entry name" value="Cyclophilin-like"/>
    <property type="match status" value="2"/>
</dbReference>
<dbReference type="InterPro" id="IPR029000">
    <property type="entry name" value="Cyclophilin-like_dom_sf"/>
</dbReference>
<dbReference type="Gene3D" id="3.30.470.20">
    <property type="entry name" value="ATP-grasp fold, B domain"/>
    <property type="match status" value="1"/>
</dbReference>
<feature type="domain" description="ATP-grasp" evidence="18">
    <location>
        <begin position="749"/>
        <end position="946"/>
    </location>
</feature>
<dbReference type="PROSITE" id="PS00867">
    <property type="entry name" value="CPSASE_2"/>
    <property type="match status" value="1"/>
</dbReference>
<dbReference type="InterPro" id="IPR016185">
    <property type="entry name" value="PreATP-grasp_dom_sf"/>
</dbReference>
<organism evidence="20 21">
    <name type="scientific">Lachancea dasiensis</name>
    <dbReference type="NCBI Taxonomy" id="1072105"/>
    <lineage>
        <taxon>Eukaryota</taxon>
        <taxon>Fungi</taxon>
        <taxon>Dikarya</taxon>
        <taxon>Ascomycota</taxon>
        <taxon>Saccharomycotina</taxon>
        <taxon>Saccharomycetes</taxon>
        <taxon>Saccharomycetales</taxon>
        <taxon>Saccharomycetaceae</taxon>
        <taxon>Lachancea</taxon>
    </lineage>
</organism>
<gene>
    <name evidence="20" type="ORF">LADA_0D05094G</name>
</gene>
<evidence type="ECO:0000256" key="4">
    <source>
        <dbReference type="ARBA" id="ARBA00022741"/>
    </source>
</evidence>
<dbReference type="FunFam" id="3.10.490.10:FF:000010">
    <property type="entry name" value="Urea amidolyase"/>
    <property type="match status" value="1"/>
</dbReference>
<dbReference type="SUPFAM" id="SSF75304">
    <property type="entry name" value="Amidase signature (AS) enzymes"/>
    <property type="match status" value="1"/>
</dbReference>
<evidence type="ECO:0000259" key="19">
    <source>
        <dbReference type="PROSITE" id="PS50979"/>
    </source>
</evidence>
<dbReference type="Gene3D" id="3.30.1360.40">
    <property type="match status" value="1"/>
</dbReference>
<accession>A0A1G4J5X0</accession>
<dbReference type="Pfam" id="PF02786">
    <property type="entry name" value="CPSase_L_D2"/>
    <property type="match status" value="1"/>
</dbReference>
<dbReference type="InterPro" id="IPR003833">
    <property type="entry name" value="CT_C_D"/>
</dbReference>
<dbReference type="InterPro" id="IPR023631">
    <property type="entry name" value="Amidase_dom"/>
</dbReference>
<keyword evidence="7" id="KW-0092">Biotin</keyword>
<dbReference type="SMART" id="SM00796">
    <property type="entry name" value="AHS1"/>
    <property type="match status" value="1"/>
</dbReference>
<evidence type="ECO:0000256" key="1">
    <source>
        <dbReference type="ARBA" id="ARBA00001953"/>
    </source>
</evidence>
<dbReference type="Pfam" id="PF02626">
    <property type="entry name" value="CT_A_B"/>
    <property type="match status" value="1"/>
</dbReference>
<dbReference type="PROSITE" id="PS00866">
    <property type="entry name" value="CPSASE_1"/>
    <property type="match status" value="1"/>
</dbReference>
<dbReference type="STRING" id="1266660.A0A1G4J5X0"/>
<dbReference type="InterPro" id="IPR005481">
    <property type="entry name" value="BC-like_N"/>
</dbReference>